<protein>
    <submittedName>
        <fullName evidence="3">DUF402 domain-containing protein</fullName>
    </submittedName>
</protein>
<dbReference type="RefSeq" id="WP_136434782.1">
    <property type="nucleotide sequence ID" value="NZ_JBHSNS010000002.1"/>
</dbReference>
<evidence type="ECO:0000313" key="4">
    <source>
        <dbReference type="Proteomes" id="UP001596072"/>
    </source>
</evidence>
<dbReference type="PANTHER" id="PTHR39159">
    <property type="match status" value="1"/>
</dbReference>
<dbReference type="PANTHER" id="PTHR39159:SF1">
    <property type="entry name" value="UPF0374 PROTEIN YGAC"/>
    <property type="match status" value="1"/>
</dbReference>
<dbReference type="Pfam" id="PF04167">
    <property type="entry name" value="DUF402"/>
    <property type="match status" value="1"/>
</dbReference>
<accession>A0ABW0ZF09</accession>
<comment type="caution">
    <text evidence="3">The sequence shown here is derived from an EMBL/GenBank/DDBJ whole genome shotgun (WGS) entry which is preliminary data.</text>
</comment>
<keyword evidence="1" id="KW-0378">Hydrolase</keyword>
<keyword evidence="4" id="KW-1185">Reference proteome</keyword>
<dbReference type="InterPro" id="IPR007295">
    <property type="entry name" value="DUF402"/>
</dbReference>
<sequence length="168" mass="18859">MHPGTPIRVEITKWGERPHWTYEGTWLGSDEHGEWLGFPVGTHYQRPGMEFVANFGSVVLVPRGGRAFLAGFNDERAVARMYVDMATPAQWDGTVLRSVDLDLDVVMLQDGTIYLDDEDEFTEHQTAYGYPAEIVAMAESSASRVLAAVRAKEPPFDDTAQRWLDLLV</sequence>
<dbReference type="Gene3D" id="2.40.380.10">
    <property type="entry name" value="FomD-like"/>
    <property type="match status" value="1"/>
</dbReference>
<evidence type="ECO:0000259" key="2">
    <source>
        <dbReference type="Pfam" id="PF04167"/>
    </source>
</evidence>
<reference evidence="4" key="1">
    <citation type="journal article" date="2019" name="Int. J. Syst. Evol. Microbiol.">
        <title>The Global Catalogue of Microorganisms (GCM) 10K type strain sequencing project: providing services to taxonomists for standard genome sequencing and annotation.</title>
        <authorList>
            <consortium name="The Broad Institute Genomics Platform"/>
            <consortium name="The Broad Institute Genome Sequencing Center for Infectious Disease"/>
            <person name="Wu L."/>
            <person name="Ma J."/>
        </authorList>
    </citation>
    <scope>NUCLEOTIDE SEQUENCE [LARGE SCALE GENOMIC DNA]</scope>
    <source>
        <strain evidence="4">YIM 94188</strain>
    </source>
</reference>
<name>A0ABW0ZF09_9ACTN</name>
<dbReference type="EMBL" id="JBHSNS010000002">
    <property type="protein sequence ID" value="MFC5728662.1"/>
    <property type="molecule type" value="Genomic_DNA"/>
</dbReference>
<proteinExistence type="predicted"/>
<gene>
    <name evidence="3" type="ORF">ACFPQB_07005</name>
</gene>
<evidence type="ECO:0000313" key="3">
    <source>
        <dbReference type="EMBL" id="MFC5728662.1"/>
    </source>
</evidence>
<organism evidence="3 4">
    <name type="scientific">Nocardioides vastitatis</name>
    <dbReference type="NCBI Taxonomy" id="2568655"/>
    <lineage>
        <taxon>Bacteria</taxon>
        <taxon>Bacillati</taxon>
        <taxon>Actinomycetota</taxon>
        <taxon>Actinomycetes</taxon>
        <taxon>Propionibacteriales</taxon>
        <taxon>Nocardioidaceae</taxon>
        <taxon>Nocardioides</taxon>
    </lineage>
</organism>
<feature type="domain" description="DUF402" evidence="2">
    <location>
        <begin position="23"/>
        <end position="153"/>
    </location>
</feature>
<dbReference type="Proteomes" id="UP001596072">
    <property type="component" value="Unassembled WGS sequence"/>
</dbReference>
<evidence type="ECO:0000256" key="1">
    <source>
        <dbReference type="ARBA" id="ARBA00022801"/>
    </source>
</evidence>
<dbReference type="InterPro" id="IPR035930">
    <property type="entry name" value="FomD-like_sf"/>
</dbReference>
<dbReference type="SUPFAM" id="SSF159234">
    <property type="entry name" value="FomD-like"/>
    <property type="match status" value="1"/>
</dbReference>
<dbReference type="InterPro" id="IPR050212">
    <property type="entry name" value="Ntdp-like"/>
</dbReference>